<dbReference type="PANTHER" id="PTHR43333:SF1">
    <property type="entry name" value="D-ISOMER SPECIFIC 2-HYDROXYACID DEHYDROGENASE NAD-BINDING DOMAIN-CONTAINING PROTEIN"/>
    <property type="match status" value="1"/>
</dbReference>
<dbReference type="InterPro" id="IPR036291">
    <property type="entry name" value="NAD(P)-bd_dom_sf"/>
</dbReference>
<keyword evidence="1" id="KW-0560">Oxidoreductase</keyword>
<dbReference type="Pfam" id="PF02826">
    <property type="entry name" value="2-Hacid_dh_C"/>
    <property type="match status" value="1"/>
</dbReference>
<dbReference type="SUPFAM" id="SSF51735">
    <property type="entry name" value="NAD(P)-binding Rossmann-fold domains"/>
    <property type="match status" value="1"/>
</dbReference>
<evidence type="ECO:0000259" key="3">
    <source>
        <dbReference type="Pfam" id="PF02826"/>
    </source>
</evidence>
<dbReference type="Proteomes" id="UP001165561">
    <property type="component" value="Unassembled WGS sequence"/>
</dbReference>
<name>A0ABT5TV93_9MICO</name>
<dbReference type="EMBL" id="JARACI010000735">
    <property type="protein sequence ID" value="MDD9205981.1"/>
    <property type="molecule type" value="Genomic_DNA"/>
</dbReference>
<evidence type="ECO:0000313" key="4">
    <source>
        <dbReference type="EMBL" id="MDD9205981.1"/>
    </source>
</evidence>
<dbReference type="SUPFAM" id="SSF52283">
    <property type="entry name" value="Formate/glycerate dehydrogenase catalytic domain-like"/>
    <property type="match status" value="1"/>
</dbReference>
<organism evidence="4 5">
    <name type="scientific">Georgenia halotolerans</name>
    <dbReference type="NCBI Taxonomy" id="3028317"/>
    <lineage>
        <taxon>Bacteria</taxon>
        <taxon>Bacillati</taxon>
        <taxon>Actinomycetota</taxon>
        <taxon>Actinomycetes</taxon>
        <taxon>Micrococcales</taxon>
        <taxon>Bogoriellaceae</taxon>
        <taxon>Georgenia</taxon>
    </lineage>
</organism>
<gene>
    <name evidence="4" type="ORF">PU560_05785</name>
</gene>
<dbReference type="CDD" id="cd12160">
    <property type="entry name" value="2-Hacid_dh_3"/>
    <property type="match status" value="1"/>
</dbReference>
<reference evidence="4" key="1">
    <citation type="submission" date="2023-02" db="EMBL/GenBank/DDBJ databases">
        <title>Georgenia sp.10Sc9-8, isolated from a soil sample collected from the Taklamakan desert.</title>
        <authorList>
            <person name="Liu S."/>
        </authorList>
    </citation>
    <scope>NUCLEOTIDE SEQUENCE</scope>
    <source>
        <strain evidence="4">10Sc9-8</strain>
    </source>
</reference>
<comment type="caution">
    <text evidence="4">The sequence shown here is derived from an EMBL/GenBank/DDBJ whole genome shotgun (WGS) entry which is preliminary data.</text>
</comment>
<accession>A0ABT5TV93</accession>
<proteinExistence type="predicted"/>
<protein>
    <submittedName>
        <fullName evidence="4">Phosphoglycerate dehydrogenase</fullName>
    </submittedName>
</protein>
<feature type="domain" description="D-isomer specific 2-hydroxyacid dehydrogenase NAD-binding" evidence="3">
    <location>
        <begin position="100"/>
        <end position="283"/>
    </location>
</feature>
<keyword evidence="5" id="KW-1185">Reference proteome</keyword>
<dbReference type="PANTHER" id="PTHR43333">
    <property type="entry name" value="2-HACID_DH_C DOMAIN-CONTAINING PROTEIN"/>
    <property type="match status" value="1"/>
</dbReference>
<dbReference type="InterPro" id="IPR006140">
    <property type="entry name" value="D-isomer_DH_NAD-bd"/>
</dbReference>
<dbReference type="Gene3D" id="3.40.50.720">
    <property type="entry name" value="NAD(P)-binding Rossmann-like Domain"/>
    <property type="match status" value="2"/>
</dbReference>
<sequence>MKILLPEGTDLRPELPDGVEAVTVDARRPVPPEHHDAEAAVVWAHLPTALRSMARDLPRLRWVQSLSAGTDQLETAGFPDDVIITSGRGFHDRTVAEHALALTLAGLRRLPQMLRAQEERRWARELGGVAPLHPPGEITSLIEARVLVWGFGSIGQTLAPLLRSLGAEVRGVARTAGRRAGFDVVDEDHVADELTRTDVLIMVLPSTAATRHALDGRRLALLPDHAWVVNVGRGSTVDEAALVDALHEGTIGGAALDVTETEPLPADSPLWTAPNIIISPHAAGGRPIGASELISANLSALLAGQPLRNVVERRPS</sequence>
<evidence type="ECO:0000256" key="2">
    <source>
        <dbReference type="ARBA" id="ARBA00023027"/>
    </source>
</evidence>
<keyword evidence="2" id="KW-0520">NAD</keyword>
<evidence type="ECO:0000313" key="5">
    <source>
        <dbReference type="Proteomes" id="UP001165561"/>
    </source>
</evidence>
<evidence type="ECO:0000256" key="1">
    <source>
        <dbReference type="ARBA" id="ARBA00023002"/>
    </source>
</evidence>